<evidence type="ECO:0000313" key="1">
    <source>
        <dbReference type="EMBL" id="KAI8025348.1"/>
    </source>
</evidence>
<dbReference type="EMBL" id="CM045760">
    <property type="protein sequence ID" value="KAI8025348.1"/>
    <property type="molecule type" value="Genomic_DNA"/>
</dbReference>
<organism evidence="1 2">
    <name type="scientific">Camellia lanceoleosa</name>
    <dbReference type="NCBI Taxonomy" id="1840588"/>
    <lineage>
        <taxon>Eukaryota</taxon>
        <taxon>Viridiplantae</taxon>
        <taxon>Streptophyta</taxon>
        <taxon>Embryophyta</taxon>
        <taxon>Tracheophyta</taxon>
        <taxon>Spermatophyta</taxon>
        <taxon>Magnoliopsida</taxon>
        <taxon>eudicotyledons</taxon>
        <taxon>Gunneridae</taxon>
        <taxon>Pentapetalae</taxon>
        <taxon>asterids</taxon>
        <taxon>Ericales</taxon>
        <taxon>Theaceae</taxon>
        <taxon>Camellia</taxon>
    </lineage>
</organism>
<keyword evidence="2" id="KW-1185">Reference proteome</keyword>
<proteinExistence type="predicted"/>
<dbReference type="Proteomes" id="UP001060215">
    <property type="component" value="Chromosome 3"/>
</dbReference>
<sequence>MSYNSIYTNRICHGNEPCITRTSSKNQGKAVTSTQQQPVHKCQFDNDNTKLFLQLVIAEMDVGNRQPCRLSISGYKNVVNKFLDKTGLLHSAKQMKNKHDNLKKDWVTWKKLENASQSLTGLRYDQETGLFTAPDHW</sequence>
<comment type="caution">
    <text evidence="1">The sequence shown here is derived from an EMBL/GenBank/DDBJ whole genome shotgun (WGS) entry which is preliminary data.</text>
</comment>
<protein>
    <submittedName>
        <fullName evidence="1">L10-interacting MYB domain-containing protein</fullName>
    </submittedName>
</protein>
<evidence type="ECO:0000313" key="2">
    <source>
        <dbReference type="Proteomes" id="UP001060215"/>
    </source>
</evidence>
<accession>A0ACC0IJV0</accession>
<gene>
    <name evidence="1" type="ORF">LOK49_LG02G03476</name>
</gene>
<reference evidence="1 2" key="1">
    <citation type="journal article" date="2022" name="Plant J.">
        <title>Chromosome-level genome of Camellia lanceoleosa provides a valuable resource for understanding genome evolution and self-incompatibility.</title>
        <authorList>
            <person name="Gong W."/>
            <person name="Xiao S."/>
            <person name="Wang L."/>
            <person name="Liao Z."/>
            <person name="Chang Y."/>
            <person name="Mo W."/>
            <person name="Hu G."/>
            <person name="Li W."/>
            <person name="Zhao G."/>
            <person name="Zhu H."/>
            <person name="Hu X."/>
            <person name="Ji K."/>
            <person name="Xiang X."/>
            <person name="Song Q."/>
            <person name="Yuan D."/>
            <person name="Jin S."/>
            <person name="Zhang L."/>
        </authorList>
    </citation>
    <scope>NUCLEOTIDE SEQUENCE [LARGE SCALE GENOMIC DNA]</scope>
    <source>
        <strain evidence="1">SQ_2022a</strain>
    </source>
</reference>
<name>A0ACC0IJV0_9ERIC</name>